<evidence type="ECO:0000313" key="5">
    <source>
        <dbReference type="Proteomes" id="UP000219338"/>
    </source>
</evidence>
<reference evidence="5" key="1">
    <citation type="journal article" date="2017" name="Nat. Ecol. Evol.">
        <title>Genome expansion and lineage-specific genetic innovations in the forest pathogenic fungi Armillaria.</title>
        <authorList>
            <person name="Sipos G."/>
            <person name="Prasanna A.N."/>
            <person name="Walter M.C."/>
            <person name="O'Connor E."/>
            <person name="Balint B."/>
            <person name="Krizsan K."/>
            <person name="Kiss B."/>
            <person name="Hess J."/>
            <person name="Varga T."/>
            <person name="Slot J."/>
            <person name="Riley R."/>
            <person name="Boka B."/>
            <person name="Rigling D."/>
            <person name="Barry K."/>
            <person name="Lee J."/>
            <person name="Mihaltcheva S."/>
            <person name="LaButti K."/>
            <person name="Lipzen A."/>
            <person name="Waldron R."/>
            <person name="Moloney N.M."/>
            <person name="Sperisen C."/>
            <person name="Kredics L."/>
            <person name="Vagvoelgyi C."/>
            <person name="Patrignani A."/>
            <person name="Fitzpatrick D."/>
            <person name="Nagy I."/>
            <person name="Doyle S."/>
            <person name="Anderson J.B."/>
            <person name="Grigoriev I.V."/>
            <person name="Gueldener U."/>
            <person name="Muensterkoetter M."/>
            <person name="Nagy L.G."/>
        </authorList>
    </citation>
    <scope>NUCLEOTIDE SEQUENCE [LARGE SCALE GENOMIC DNA]</scope>
    <source>
        <strain evidence="5">C18/9</strain>
    </source>
</reference>
<name>A0A284RPM2_ARMOS</name>
<feature type="compositionally biased region" description="Polar residues" evidence="3">
    <location>
        <begin position="1"/>
        <end position="10"/>
    </location>
</feature>
<organism evidence="4 5">
    <name type="scientific">Armillaria ostoyae</name>
    <name type="common">Armillaria root rot fungus</name>
    <dbReference type="NCBI Taxonomy" id="47428"/>
    <lineage>
        <taxon>Eukaryota</taxon>
        <taxon>Fungi</taxon>
        <taxon>Dikarya</taxon>
        <taxon>Basidiomycota</taxon>
        <taxon>Agaricomycotina</taxon>
        <taxon>Agaricomycetes</taxon>
        <taxon>Agaricomycetidae</taxon>
        <taxon>Agaricales</taxon>
        <taxon>Marasmiineae</taxon>
        <taxon>Physalacriaceae</taxon>
        <taxon>Armillaria</taxon>
    </lineage>
</organism>
<dbReference type="STRING" id="47428.A0A284RPM2"/>
<keyword evidence="1" id="KW-0880">Kelch repeat</keyword>
<feature type="region of interest" description="Disordered" evidence="3">
    <location>
        <begin position="1"/>
        <end position="54"/>
    </location>
</feature>
<sequence length="430" mass="47326">MPLLSSLSTLERQERVASKSTEPLSRPPLPKKHGRPTGSGTAKGRTANSSKKMLASSLQRIPMSGSLPYFNDHGCVAVDDKGGKIYMFGGKRPGTDGLCCDFNVCDARTMNWENWTNSFSREFSPSGPLPPLQNASATFLKIHGWRYVFLFGGYDGTETNSQLIAINVNTKVWSVVPVEGTVAPRMDAAMVGIENRLYIFGGRQSFGQGSSNFNSYSVAECTDARWKWICQDVPYPSHIPDLGFGGKALAVYGGKQVLLTAGRISTNACIDMDPGNTVLFHCKHCTFQSASQTEGVFPLGLHWYFAHTIEASPPVLNPGPPARGRKPIEFVPAPPPVDPYAIICGWVASPYSIDDSYLVPELYRYKLPPVQEVECLDVKQKLWELELDLQSFIAVGRRLYMFGHDSDETDANTVYTVCVELDMQEMNLAG</sequence>
<protein>
    <submittedName>
        <fullName evidence="4">Uncharacterized protein</fullName>
    </submittedName>
</protein>
<evidence type="ECO:0000256" key="1">
    <source>
        <dbReference type="ARBA" id="ARBA00022441"/>
    </source>
</evidence>
<dbReference type="PANTHER" id="PTHR46093">
    <property type="entry name" value="ACYL-COA-BINDING DOMAIN-CONTAINING PROTEIN 5"/>
    <property type="match status" value="1"/>
</dbReference>
<dbReference type="SUPFAM" id="SSF117281">
    <property type="entry name" value="Kelch motif"/>
    <property type="match status" value="1"/>
</dbReference>
<dbReference type="PANTHER" id="PTHR46093:SF18">
    <property type="entry name" value="FIBRONECTIN TYPE-III DOMAIN-CONTAINING PROTEIN"/>
    <property type="match status" value="1"/>
</dbReference>
<keyword evidence="2" id="KW-0677">Repeat</keyword>
<evidence type="ECO:0000256" key="2">
    <source>
        <dbReference type="ARBA" id="ARBA00022737"/>
    </source>
</evidence>
<keyword evidence="5" id="KW-1185">Reference proteome</keyword>
<dbReference type="Gene3D" id="2.120.10.80">
    <property type="entry name" value="Kelch-type beta propeller"/>
    <property type="match status" value="1"/>
</dbReference>
<dbReference type="EMBL" id="FUEG01000012">
    <property type="protein sequence ID" value="SJL10700.1"/>
    <property type="molecule type" value="Genomic_DNA"/>
</dbReference>
<evidence type="ECO:0000256" key="3">
    <source>
        <dbReference type="SAM" id="MobiDB-lite"/>
    </source>
</evidence>
<dbReference type="InterPro" id="IPR015915">
    <property type="entry name" value="Kelch-typ_b-propeller"/>
</dbReference>
<accession>A0A284RPM2</accession>
<dbReference type="Pfam" id="PF24681">
    <property type="entry name" value="Kelch_KLHDC2_KLHL20_DRC7"/>
    <property type="match status" value="1"/>
</dbReference>
<dbReference type="OMA" id="WELELDL"/>
<gene>
    <name evidence="4" type="ORF">ARMOST_14092</name>
</gene>
<dbReference type="OrthoDB" id="3228507at2759"/>
<proteinExistence type="predicted"/>
<evidence type="ECO:0000313" key="4">
    <source>
        <dbReference type="EMBL" id="SJL10700.1"/>
    </source>
</evidence>
<dbReference type="Proteomes" id="UP000219338">
    <property type="component" value="Unassembled WGS sequence"/>
</dbReference>
<dbReference type="AlphaFoldDB" id="A0A284RPM2"/>